<dbReference type="Pfam" id="PF00482">
    <property type="entry name" value="T2SSF"/>
    <property type="match status" value="2"/>
</dbReference>
<evidence type="ECO:0000256" key="5">
    <source>
        <dbReference type="ARBA" id="ARBA00022692"/>
    </source>
</evidence>
<dbReference type="PANTHER" id="PTHR30012:SF4">
    <property type="entry name" value="MSHA BIOGENESIS PROTEIN MSHG"/>
    <property type="match status" value="1"/>
</dbReference>
<keyword evidence="7 8" id="KW-0472">Membrane</keyword>
<dbReference type="Gene3D" id="1.20.81.30">
    <property type="entry name" value="Type II secretion system (T2SS), domain F"/>
    <property type="match status" value="2"/>
</dbReference>
<evidence type="ECO:0000256" key="1">
    <source>
        <dbReference type="ARBA" id="ARBA00004429"/>
    </source>
</evidence>
<dbReference type="GO" id="GO:0015628">
    <property type="term" value="P:protein secretion by the type II secretion system"/>
    <property type="evidence" value="ECO:0007669"/>
    <property type="project" value="TreeGrafter"/>
</dbReference>
<dbReference type="PANTHER" id="PTHR30012">
    <property type="entry name" value="GENERAL SECRETION PATHWAY PROTEIN"/>
    <property type="match status" value="1"/>
</dbReference>
<protein>
    <recommendedName>
        <fullName evidence="9">Type II secretion system protein GspF domain-containing protein</fullName>
    </recommendedName>
</protein>
<feature type="transmembrane region" description="Helical" evidence="8">
    <location>
        <begin position="223"/>
        <end position="242"/>
    </location>
</feature>
<evidence type="ECO:0000256" key="7">
    <source>
        <dbReference type="ARBA" id="ARBA00023136"/>
    </source>
</evidence>
<dbReference type="InterPro" id="IPR003004">
    <property type="entry name" value="GspF/PilC"/>
</dbReference>
<dbReference type="PRINTS" id="PR00812">
    <property type="entry name" value="BCTERIALGSPF"/>
</dbReference>
<keyword evidence="3" id="KW-1003">Cell membrane</keyword>
<accession>A0A381RN43</accession>
<dbReference type="FunFam" id="1.20.81.30:FF:000001">
    <property type="entry name" value="Type II secretion system protein F"/>
    <property type="match status" value="2"/>
</dbReference>
<dbReference type="AlphaFoldDB" id="A0A381RN43"/>
<evidence type="ECO:0000313" key="10">
    <source>
        <dbReference type="EMBL" id="SUZ92641.1"/>
    </source>
</evidence>
<comment type="subcellular location">
    <subcellularLocation>
        <location evidence="1">Cell inner membrane</location>
        <topology evidence="1">Multi-pass membrane protein</topology>
    </subcellularLocation>
</comment>
<evidence type="ECO:0000256" key="2">
    <source>
        <dbReference type="ARBA" id="ARBA00005745"/>
    </source>
</evidence>
<organism evidence="10">
    <name type="scientific">marine metagenome</name>
    <dbReference type="NCBI Taxonomy" id="408172"/>
    <lineage>
        <taxon>unclassified sequences</taxon>
        <taxon>metagenomes</taxon>
        <taxon>ecological metagenomes</taxon>
    </lineage>
</organism>
<name>A0A381RN43_9ZZZZ</name>
<dbReference type="InterPro" id="IPR042094">
    <property type="entry name" value="T2SS_GspF_sf"/>
</dbReference>
<dbReference type="GO" id="GO:0005886">
    <property type="term" value="C:plasma membrane"/>
    <property type="evidence" value="ECO:0007669"/>
    <property type="project" value="UniProtKB-SubCell"/>
</dbReference>
<feature type="domain" description="Type II secretion system protein GspF" evidence="9">
    <location>
        <begin position="68"/>
        <end position="191"/>
    </location>
</feature>
<evidence type="ECO:0000259" key="9">
    <source>
        <dbReference type="Pfam" id="PF00482"/>
    </source>
</evidence>
<sequence length="403" mass="44110">MDASGAISERSITAPSIIDIHRILDQKDERLVSAKKGGFNLDMNIDPYLEKIGLGPSKKLSIKELNIFTRQLELLLSTGIAMLDALDALEQAVVSEKLKNVVQDLRTSVSQGEALSAAMAKNPEAFDNFYVNMVRAGEASGQLPNIFNQVRDFVNRNMDARKKVKKAMRYPTFVIGALFIAGYIQISVVMPKMAKTLFSNMAPSDLPLPTKIMLGIGDFLSQYILVTIFGAVVIFAIVKYIINTPSGSLFWDRLKLNIPKLGGLVQAGIVARFGQILNTLVGSGVKIENALEIASDTVDNKVFEKSLLKARRQVLEGVPLSVALKSDYMPEMATSLINIGERTGALALMLDSVAEYFTAELDDKMDAVMASMEPILTLLITAFVGVFVLAVFMPMVQNMVNMM</sequence>
<dbReference type="EMBL" id="UINC01002076">
    <property type="protein sequence ID" value="SUZ92641.1"/>
    <property type="molecule type" value="Genomic_DNA"/>
</dbReference>
<keyword evidence="4" id="KW-0997">Cell inner membrane</keyword>
<proteinExistence type="inferred from homology"/>
<comment type="similarity">
    <text evidence="2">Belongs to the GSP F family.</text>
</comment>
<feature type="transmembrane region" description="Helical" evidence="8">
    <location>
        <begin position="170"/>
        <end position="190"/>
    </location>
</feature>
<feature type="domain" description="Type II secretion system protein GspF" evidence="9">
    <location>
        <begin position="276"/>
        <end position="394"/>
    </location>
</feature>
<keyword evidence="5 8" id="KW-0812">Transmembrane</keyword>
<reference evidence="10" key="1">
    <citation type="submission" date="2018-05" db="EMBL/GenBank/DDBJ databases">
        <authorList>
            <person name="Lanie J.A."/>
            <person name="Ng W.-L."/>
            <person name="Kazmierczak K.M."/>
            <person name="Andrzejewski T.M."/>
            <person name="Davidsen T.M."/>
            <person name="Wayne K.J."/>
            <person name="Tettelin H."/>
            <person name="Glass J.I."/>
            <person name="Rusch D."/>
            <person name="Podicherti R."/>
            <person name="Tsui H.-C.T."/>
            <person name="Winkler M.E."/>
        </authorList>
    </citation>
    <scope>NUCLEOTIDE SEQUENCE</scope>
</reference>
<evidence type="ECO:0000256" key="8">
    <source>
        <dbReference type="SAM" id="Phobius"/>
    </source>
</evidence>
<keyword evidence="6 8" id="KW-1133">Transmembrane helix</keyword>
<feature type="transmembrane region" description="Helical" evidence="8">
    <location>
        <begin position="375"/>
        <end position="396"/>
    </location>
</feature>
<gene>
    <name evidence="10" type="ORF">METZ01_LOCUS45495</name>
</gene>
<evidence type="ECO:0000256" key="4">
    <source>
        <dbReference type="ARBA" id="ARBA00022519"/>
    </source>
</evidence>
<evidence type="ECO:0000256" key="6">
    <source>
        <dbReference type="ARBA" id="ARBA00022989"/>
    </source>
</evidence>
<dbReference type="InterPro" id="IPR018076">
    <property type="entry name" value="T2SS_GspF_dom"/>
</dbReference>
<evidence type="ECO:0000256" key="3">
    <source>
        <dbReference type="ARBA" id="ARBA00022475"/>
    </source>
</evidence>